<keyword evidence="3" id="KW-1185">Reference proteome</keyword>
<sequence>MEETLGGPFLAPELSRSPTNGCTDHCNPPEPDISNAERTYQRWWPSIWVEAADGSQTQRCQITTIGATSCTWDLVAEEEKCRQSPRGTVTRVLGTAPTARSAWSTGRLPGPCR</sequence>
<dbReference type="EMBL" id="JANPWB010000009">
    <property type="protein sequence ID" value="KAJ1148767.1"/>
    <property type="molecule type" value="Genomic_DNA"/>
</dbReference>
<feature type="region of interest" description="Disordered" evidence="1">
    <location>
        <begin position="1"/>
        <end position="22"/>
    </location>
</feature>
<accession>A0AAV7R7N6</accession>
<comment type="caution">
    <text evidence="2">The sequence shown here is derived from an EMBL/GenBank/DDBJ whole genome shotgun (WGS) entry which is preliminary data.</text>
</comment>
<reference evidence="2" key="1">
    <citation type="journal article" date="2022" name="bioRxiv">
        <title>Sequencing and chromosome-scale assembly of the giantPleurodeles waltlgenome.</title>
        <authorList>
            <person name="Brown T."/>
            <person name="Elewa A."/>
            <person name="Iarovenko S."/>
            <person name="Subramanian E."/>
            <person name="Araus A.J."/>
            <person name="Petzold A."/>
            <person name="Susuki M."/>
            <person name="Suzuki K.-i.T."/>
            <person name="Hayashi T."/>
            <person name="Toyoda A."/>
            <person name="Oliveira C."/>
            <person name="Osipova E."/>
            <person name="Leigh N.D."/>
            <person name="Simon A."/>
            <person name="Yun M.H."/>
        </authorList>
    </citation>
    <scope>NUCLEOTIDE SEQUENCE</scope>
    <source>
        <strain evidence="2">20211129_DDA</strain>
        <tissue evidence="2">Liver</tissue>
    </source>
</reference>
<dbReference type="AlphaFoldDB" id="A0AAV7R7N6"/>
<proteinExistence type="predicted"/>
<name>A0AAV7R7N6_PLEWA</name>
<evidence type="ECO:0000313" key="2">
    <source>
        <dbReference type="EMBL" id="KAJ1148767.1"/>
    </source>
</evidence>
<protein>
    <submittedName>
        <fullName evidence="2">Uncharacterized protein</fullName>
    </submittedName>
</protein>
<evidence type="ECO:0000256" key="1">
    <source>
        <dbReference type="SAM" id="MobiDB-lite"/>
    </source>
</evidence>
<gene>
    <name evidence="2" type="ORF">NDU88_001593</name>
</gene>
<organism evidence="2 3">
    <name type="scientific">Pleurodeles waltl</name>
    <name type="common">Iberian ribbed newt</name>
    <dbReference type="NCBI Taxonomy" id="8319"/>
    <lineage>
        <taxon>Eukaryota</taxon>
        <taxon>Metazoa</taxon>
        <taxon>Chordata</taxon>
        <taxon>Craniata</taxon>
        <taxon>Vertebrata</taxon>
        <taxon>Euteleostomi</taxon>
        <taxon>Amphibia</taxon>
        <taxon>Batrachia</taxon>
        <taxon>Caudata</taxon>
        <taxon>Salamandroidea</taxon>
        <taxon>Salamandridae</taxon>
        <taxon>Pleurodelinae</taxon>
        <taxon>Pleurodeles</taxon>
    </lineage>
</organism>
<evidence type="ECO:0000313" key="3">
    <source>
        <dbReference type="Proteomes" id="UP001066276"/>
    </source>
</evidence>
<dbReference type="Proteomes" id="UP001066276">
    <property type="component" value="Chromosome 5"/>
</dbReference>